<organism evidence="6 7">
    <name type="scientific">Pendulispora rubella</name>
    <dbReference type="NCBI Taxonomy" id="2741070"/>
    <lineage>
        <taxon>Bacteria</taxon>
        <taxon>Pseudomonadati</taxon>
        <taxon>Myxococcota</taxon>
        <taxon>Myxococcia</taxon>
        <taxon>Myxococcales</taxon>
        <taxon>Sorangiineae</taxon>
        <taxon>Pendulisporaceae</taxon>
        <taxon>Pendulispora</taxon>
    </lineage>
</organism>
<dbReference type="PRINTS" id="PR01021">
    <property type="entry name" value="OMPADOMAIN"/>
</dbReference>
<dbReference type="Proteomes" id="UP001374803">
    <property type="component" value="Chromosome"/>
</dbReference>
<name>A0ABZ2L5B1_9BACT</name>
<evidence type="ECO:0000256" key="3">
    <source>
        <dbReference type="PROSITE-ProRule" id="PRU00473"/>
    </source>
</evidence>
<dbReference type="InterPro" id="IPR006665">
    <property type="entry name" value="OmpA-like"/>
</dbReference>
<evidence type="ECO:0000259" key="5">
    <source>
        <dbReference type="PROSITE" id="PS51123"/>
    </source>
</evidence>
<dbReference type="SUPFAM" id="SSF103088">
    <property type="entry name" value="OmpA-like"/>
    <property type="match status" value="1"/>
</dbReference>
<evidence type="ECO:0000313" key="7">
    <source>
        <dbReference type="Proteomes" id="UP001374803"/>
    </source>
</evidence>
<keyword evidence="4" id="KW-0732">Signal</keyword>
<dbReference type="EMBL" id="CP089983">
    <property type="protein sequence ID" value="WXB06126.1"/>
    <property type="molecule type" value="Genomic_DNA"/>
</dbReference>
<evidence type="ECO:0000256" key="2">
    <source>
        <dbReference type="ARBA" id="ARBA00023136"/>
    </source>
</evidence>
<gene>
    <name evidence="6" type="ORF">LVJ94_02460</name>
</gene>
<protein>
    <submittedName>
        <fullName evidence="6">OmpA family protein</fullName>
    </submittedName>
</protein>
<accession>A0ABZ2L5B1</accession>
<comment type="subcellular location">
    <subcellularLocation>
        <location evidence="1">Membrane</location>
    </subcellularLocation>
</comment>
<evidence type="ECO:0000256" key="4">
    <source>
        <dbReference type="SAM" id="SignalP"/>
    </source>
</evidence>
<dbReference type="InterPro" id="IPR006664">
    <property type="entry name" value="OMP_bac"/>
</dbReference>
<dbReference type="Pfam" id="PF00691">
    <property type="entry name" value="OmpA"/>
    <property type="match status" value="1"/>
</dbReference>
<dbReference type="InterPro" id="IPR036737">
    <property type="entry name" value="OmpA-like_sf"/>
</dbReference>
<keyword evidence="7" id="KW-1185">Reference proteome</keyword>
<evidence type="ECO:0000313" key="6">
    <source>
        <dbReference type="EMBL" id="WXB06126.1"/>
    </source>
</evidence>
<feature type="signal peptide" evidence="4">
    <location>
        <begin position="1"/>
        <end position="23"/>
    </location>
</feature>
<dbReference type="Gene3D" id="3.30.1330.60">
    <property type="entry name" value="OmpA-like domain"/>
    <property type="match status" value="1"/>
</dbReference>
<feature type="chain" id="PRO_5046370903" evidence="4">
    <location>
        <begin position="24"/>
        <end position="177"/>
    </location>
</feature>
<sequence>MHSHLRFALPMLALPLFLINGCASEPAPRPAVAEVPKAAPPPPPAVPYKGPGVAVSGDLMAACNIVINKTESAPKFAYNDHDLQPEDRAVLDQVAKCVTTGPLKGRSLKLIGRADSRGEVEYNFALGSHRADTVAGYLSQLGVEKAKLVETSRGKLDATGTEESSWAQDRRVDIALL</sequence>
<dbReference type="CDD" id="cd07185">
    <property type="entry name" value="OmpA_C-like"/>
    <property type="match status" value="1"/>
</dbReference>
<feature type="domain" description="OmpA-like" evidence="5">
    <location>
        <begin position="63"/>
        <end position="177"/>
    </location>
</feature>
<keyword evidence="2 3" id="KW-0472">Membrane</keyword>
<dbReference type="PROSITE" id="PS51123">
    <property type="entry name" value="OMPA_2"/>
    <property type="match status" value="1"/>
</dbReference>
<dbReference type="RefSeq" id="WP_394835777.1">
    <property type="nucleotide sequence ID" value="NZ_CP089929.1"/>
</dbReference>
<evidence type="ECO:0000256" key="1">
    <source>
        <dbReference type="ARBA" id="ARBA00004370"/>
    </source>
</evidence>
<reference evidence="6" key="1">
    <citation type="submission" date="2021-12" db="EMBL/GenBank/DDBJ databases">
        <title>Discovery of the Pendulisporaceae a myxobacterial family with distinct sporulation behavior and unique specialized metabolism.</title>
        <authorList>
            <person name="Garcia R."/>
            <person name="Popoff A."/>
            <person name="Bader C.D."/>
            <person name="Loehr J."/>
            <person name="Walesch S."/>
            <person name="Walt C."/>
            <person name="Boldt J."/>
            <person name="Bunk B."/>
            <person name="Haeckl F.J.F.P.J."/>
            <person name="Gunesch A.P."/>
            <person name="Birkelbach J."/>
            <person name="Nuebel U."/>
            <person name="Pietschmann T."/>
            <person name="Bach T."/>
            <person name="Mueller R."/>
        </authorList>
    </citation>
    <scope>NUCLEOTIDE SEQUENCE</scope>
    <source>
        <strain evidence="6">MSr11367</strain>
    </source>
</reference>
<proteinExistence type="predicted"/>